<name>A0A3A4F1N4_9MICC</name>
<dbReference type="Proteomes" id="UP000266615">
    <property type="component" value="Unassembled WGS sequence"/>
</dbReference>
<accession>A0A3A4F1N4</accession>
<keyword evidence="3" id="KW-1185">Reference proteome</keyword>
<evidence type="ECO:0000313" key="3">
    <source>
        <dbReference type="Proteomes" id="UP000266615"/>
    </source>
</evidence>
<comment type="caution">
    <text evidence="2">The sequence shown here is derived from an EMBL/GenBank/DDBJ whole genome shotgun (WGS) entry which is preliminary data.</text>
</comment>
<evidence type="ECO:0000313" key="2">
    <source>
        <dbReference type="EMBL" id="RJN31631.1"/>
    </source>
</evidence>
<keyword evidence="1" id="KW-0472">Membrane</keyword>
<organism evidence="2 3">
    <name type="scientific">Nesterenkonia natronophila</name>
    <dbReference type="NCBI Taxonomy" id="2174932"/>
    <lineage>
        <taxon>Bacteria</taxon>
        <taxon>Bacillati</taxon>
        <taxon>Actinomycetota</taxon>
        <taxon>Actinomycetes</taxon>
        <taxon>Micrococcales</taxon>
        <taxon>Micrococcaceae</taxon>
        <taxon>Nesterenkonia</taxon>
    </lineage>
</organism>
<feature type="transmembrane region" description="Helical" evidence="1">
    <location>
        <begin position="31"/>
        <end position="51"/>
    </location>
</feature>
<evidence type="ECO:0000256" key="1">
    <source>
        <dbReference type="SAM" id="Phobius"/>
    </source>
</evidence>
<dbReference type="EMBL" id="QYZP01000002">
    <property type="protein sequence ID" value="RJN31631.1"/>
    <property type="molecule type" value="Genomic_DNA"/>
</dbReference>
<reference evidence="2 3" key="1">
    <citation type="submission" date="2018-09" db="EMBL/GenBank/DDBJ databases">
        <title>Nesterenkonia natronophila sp. nov., an alkaliphilic actinobacteriume isolated from a soda lake, and emended description of the genus Nesterenkonia.</title>
        <authorList>
            <person name="Menes R.J."/>
            <person name="Iriarte A."/>
        </authorList>
    </citation>
    <scope>NUCLEOTIDE SEQUENCE [LARGE SCALE GENOMIC DNA]</scope>
    <source>
        <strain evidence="2 3">M8</strain>
    </source>
</reference>
<keyword evidence="1" id="KW-0812">Transmembrane</keyword>
<proteinExistence type="predicted"/>
<keyword evidence="1" id="KW-1133">Transmembrane helix</keyword>
<dbReference type="AlphaFoldDB" id="A0A3A4F1N4"/>
<gene>
    <name evidence="2" type="ORF">D3250_05650</name>
</gene>
<feature type="transmembrane region" description="Helical" evidence="1">
    <location>
        <begin position="63"/>
        <end position="84"/>
    </location>
</feature>
<protein>
    <submittedName>
        <fullName evidence="2">Uncharacterized protein</fullName>
    </submittedName>
</protein>
<sequence>MHGRMDRAAASPHQQVPPPPPGYKTMWGLGVIYAVWVASMMWTGGCLAVFFEDLSAENADDAAMMMFFAGPSIVINVLLLGWIIRIHRRRGVYRRILDKSYQELFGYHPGQV</sequence>